<keyword evidence="4" id="KW-1185">Reference proteome</keyword>
<evidence type="ECO:0000259" key="2">
    <source>
        <dbReference type="Pfam" id="PF20283"/>
    </source>
</evidence>
<evidence type="ECO:0000313" key="3">
    <source>
        <dbReference type="EMBL" id="RNM12118.1"/>
    </source>
</evidence>
<dbReference type="Proteomes" id="UP000279994">
    <property type="component" value="Unassembled WGS sequence"/>
</dbReference>
<sequence>MSDGPSSVLQDDRSERMTEAPTGTAGEHGAAASALGYQFQVNWGLLELLRRGASRPDQSLTLELHDDVAWDHAGHPIERIQVKHHLNRQASLTDASPDVWRTLKVWMDTASPADPNGALLVLVTTATAATGSAASILRPDQGRDESAALALLVATAETSANQATAPAREQFLALSSADREVFVSKVQVLDGQPGVTDLDAQLRQQLWLSLPSDEGHANTYLDLVWRWWASVSLDLLTGVRASVDVQEVRQQLAGIRDMFQADNLPTLVELEDVDEDATVDLHVDRPFVHQMHWVRVKIDNLRTAIVDYHRAVTQTTNWLDRDLIGIAELEKFERNLTDEWRRAYGDMMEDLPDDATDDAKAEMGRALLRKLRDSTAVTVRSRYTDSFFARGKRHELADAGNIGWHPEFQTLLENLLTGSDTTASGGGSAA</sequence>
<comment type="caution">
    <text evidence="3">The sequence shown here is derived from an EMBL/GenBank/DDBJ whole genome shotgun (WGS) entry which is preliminary data.</text>
</comment>
<organism evidence="3 4">
    <name type="scientific">Nocardioides pocheonensis</name>
    <dbReference type="NCBI Taxonomy" id="661485"/>
    <lineage>
        <taxon>Bacteria</taxon>
        <taxon>Bacillati</taxon>
        <taxon>Actinomycetota</taxon>
        <taxon>Actinomycetes</taxon>
        <taxon>Propionibacteriales</taxon>
        <taxon>Nocardioidaceae</taxon>
        <taxon>Nocardioides</taxon>
    </lineage>
</organism>
<gene>
    <name evidence="3" type="ORF">EFL26_20115</name>
</gene>
<protein>
    <submittedName>
        <fullName evidence="3">DUF4297 domain-containing protein</fullName>
    </submittedName>
</protein>
<evidence type="ECO:0000313" key="4">
    <source>
        <dbReference type="Proteomes" id="UP000279994"/>
    </source>
</evidence>
<proteinExistence type="predicted"/>
<feature type="domain" description="ABC-three component systems C-terminal" evidence="2">
    <location>
        <begin position="287"/>
        <end position="411"/>
    </location>
</feature>
<dbReference type="EMBL" id="RJSF01000046">
    <property type="protein sequence ID" value="RNM12118.1"/>
    <property type="molecule type" value="Genomic_DNA"/>
</dbReference>
<reference evidence="3 4" key="1">
    <citation type="submission" date="2018-11" db="EMBL/GenBank/DDBJ databases">
        <authorList>
            <person name="Li F."/>
        </authorList>
    </citation>
    <scope>NUCLEOTIDE SEQUENCE [LARGE SCALE GENOMIC DNA]</scope>
    <source>
        <strain evidence="3 4">Gsoil 818</strain>
    </source>
</reference>
<dbReference type="Pfam" id="PF20283">
    <property type="entry name" value="CTD7"/>
    <property type="match status" value="1"/>
</dbReference>
<feature type="region of interest" description="Disordered" evidence="1">
    <location>
        <begin position="1"/>
        <end position="28"/>
    </location>
</feature>
<dbReference type="InterPro" id="IPR046913">
    <property type="entry name" value="ABC-3C_CTD7"/>
</dbReference>
<dbReference type="AlphaFoldDB" id="A0A3N0GJ25"/>
<name>A0A3N0GJ25_9ACTN</name>
<accession>A0A3N0GJ25</accession>
<evidence type="ECO:0000256" key="1">
    <source>
        <dbReference type="SAM" id="MobiDB-lite"/>
    </source>
</evidence>